<dbReference type="GO" id="GO:0044781">
    <property type="term" value="P:bacterial-type flagellum organization"/>
    <property type="evidence" value="ECO:0007669"/>
    <property type="project" value="UniProtKB-KW"/>
</dbReference>
<keyword evidence="5" id="KW-0805">Transcription regulation</keyword>
<proteinExistence type="predicted"/>
<keyword evidence="4" id="KW-0862">Zinc</keyword>
<keyword evidence="2" id="KW-0479">Metal-binding</keyword>
<dbReference type="GO" id="GO:1902208">
    <property type="term" value="P:regulation of bacterial-type flagellum assembly"/>
    <property type="evidence" value="ECO:0007669"/>
    <property type="project" value="InterPro"/>
</dbReference>
<dbReference type="GO" id="GO:0003677">
    <property type="term" value="F:DNA binding"/>
    <property type="evidence" value="ECO:0007669"/>
    <property type="project" value="UniProtKB-KW"/>
</dbReference>
<accession>A0A2W4SJS2</accession>
<evidence type="ECO:0000313" key="9">
    <source>
        <dbReference type="EMBL" id="PZN75700.1"/>
    </source>
</evidence>
<dbReference type="SUPFAM" id="SSF160930">
    <property type="entry name" value="FlhC-like"/>
    <property type="match status" value="1"/>
</dbReference>
<evidence type="ECO:0000256" key="2">
    <source>
        <dbReference type="ARBA" id="ARBA00022723"/>
    </source>
</evidence>
<dbReference type="GO" id="GO:0045893">
    <property type="term" value="P:positive regulation of DNA-templated transcription"/>
    <property type="evidence" value="ECO:0007669"/>
    <property type="project" value="InterPro"/>
</dbReference>
<dbReference type="InterPro" id="IPR007944">
    <property type="entry name" value="FlhC"/>
</dbReference>
<dbReference type="Proteomes" id="UP000249396">
    <property type="component" value="Unassembled WGS sequence"/>
</dbReference>
<dbReference type="AlphaFoldDB" id="A0A2W4SJS2"/>
<dbReference type="GO" id="GO:0046872">
    <property type="term" value="F:metal ion binding"/>
    <property type="evidence" value="ECO:0007669"/>
    <property type="project" value="UniProtKB-KW"/>
</dbReference>
<comment type="caution">
    <text evidence="9">The sequence shown here is derived from an EMBL/GenBank/DDBJ whole genome shotgun (WGS) entry which is preliminary data.</text>
</comment>
<reference evidence="9 10" key="1">
    <citation type="journal article" date="2018" name="Aquat. Microb. Ecol.">
        <title>Gammaproteobacterial methanotrophs dominate.</title>
        <authorList>
            <person name="Rissanen A.J."/>
            <person name="Saarenheimo J."/>
            <person name="Tiirola M."/>
            <person name="Peura S."/>
            <person name="Aalto S.L."/>
            <person name="Karvinen A."/>
            <person name="Nykanen H."/>
        </authorList>
    </citation>
    <scope>NUCLEOTIDE SEQUENCE [LARGE SCALE GENOMIC DNA]</scope>
    <source>
        <strain evidence="9">AMbin10</strain>
    </source>
</reference>
<gene>
    <name evidence="9" type="ORF">DM484_18110</name>
</gene>
<name>A0A2W4SJS2_9GAMM</name>
<sequence>MYMTNFQGVKPIILDGNGMSAGTGRDWHREIHGLSPSSGLLPSMATLLPNIHANWFASPTMKAIPSRVRCAYLQGLTMVRTAYPTGIQYFHGNRNSQIYVSVFAAIYQRIGGTRVLNEIDIHALVEAWNMFDKLTAHLGKRRPTDITDAWVIARDLRARSAAMLRCHKCAKPFLVAYDCKLPPNCPVCYEASQAGKANGMTASVPAENPTLD</sequence>
<dbReference type="Pfam" id="PF05280">
    <property type="entry name" value="FlhC"/>
    <property type="match status" value="1"/>
</dbReference>
<keyword evidence="7" id="KW-0010">Activator</keyword>
<keyword evidence="1" id="KW-0963">Cytoplasm</keyword>
<evidence type="ECO:0000256" key="8">
    <source>
        <dbReference type="ARBA" id="ARBA00023163"/>
    </source>
</evidence>
<evidence type="ECO:0000313" key="10">
    <source>
        <dbReference type="Proteomes" id="UP000249396"/>
    </source>
</evidence>
<evidence type="ECO:0000256" key="7">
    <source>
        <dbReference type="ARBA" id="ARBA00023159"/>
    </source>
</evidence>
<keyword evidence="8" id="KW-0804">Transcription</keyword>
<evidence type="ECO:0000256" key="1">
    <source>
        <dbReference type="ARBA" id="ARBA00022490"/>
    </source>
</evidence>
<evidence type="ECO:0000256" key="5">
    <source>
        <dbReference type="ARBA" id="ARBA00023015"/>
    </source>
</evidence>
<evidence type="ECO:0000256" key="4">
    <source>
        <dbReference type="ARBA" id="ARBA00022833"/>
    </source>
</evidence>
<evidence type="ECO:0000256" key="6">
    <source>
        <dbReference type="ARBA" id="ARBA00023125"/>
    </source>
</evidence>
<protein>
    <submittedName>
        <fullName evidence="9">Uncharacterized protein</fullName>
    </submittedName>
</protein>
<dbReference type="EMBL" id="QJPH01000379">
    <property type="protein sequence ID" value="PZN75700.1"/>
    <property type="molecule type" value="Genomic_DNA"/>
</dbReference>
<evidence type="ECO:0000256" key="3">
    <source>
        <dbReference type="ARBA" id="ARBA00022795"/>
    </source>
</evidence>
<keyword evidence="6" id="KW-0238">DNA-binding</keyword>
<keyword evidence="3" id="KW-1005">Bacterial flagellum biogenesis</keyword>
<organism evidence="9 10">
    <name type="scientific">Candidatus Methylumidiphilus alinenensis</name>
    <dbReference type="NCBI Taxonomy" id="2202197"/>
    <lineage>
        <taxon>Bacteria</taxon>
        <taxon>Pseudomonadati</taxon>
        <taxon>Pseudomonadota</taxon>
        <taxon>Gammaproteobacteria</taxon>
        <taxon>Methylococcales</taxon>
        <taxon>Candidatus Methylumidiphilus</taxon>
    </lineage>
</organism>